<proteinExistence type="inferred from homology"/>
<dbReference type="Gene3D" id="3.40.50.10740">
    <property type="entry name" value="Class I glutamine amidotransferase-like"/>
    <property type="match status" value="1"/>
</dbReference>
<dbReference type="GO" id="GO:0004180">
    <property type="term" value="F:carboxypeptidase activity"/>
    <property type="evidence" value="ECO:0007669"/>
    <property type="project" value="UniProtKB-KW"/>
</dbReference>
<evidence type="ECO:0000313" key="9">
    <source>
        <dbReference type="EMBL" id="SCE70864.1"/>
    </source>
</evidence>
<feature type="domain" description="LD-carboxypeptidase N-terminal" evidence="7">
    <location>
        <begin position="50"/>
        <end position="166"/>
    </location>
</feature>
<evidence type="ECO:0000259" key="7">
    <source>
        <dbReference type="Pfam" id="PF02016"/>
    </source>
</evidence>
<evidence type="ECO:0000256" key="2">
    <source>
        <dbReference type="ARBA" id="ARBA00022645"/>
    </source>
</evidence>
<dbReference type="CDD" id="cd07025">
    <property type="entry name" value="Peptidase_S66"/>
    <property type="match status" value="1"/>
</dbReference>
<gene>
    <name evidence="9" type="ORF">GA0070216_101485</name>
</gene>
<feature type="domain" description="LD-carboxypeptidase C-terminal" evidence="8">
    <location>
        <begin position="215"/>
        <end position="327"/>
    </location>
</feature>
<dbReference type="SUPFAM" id="SSF52317">
    <property type="entry name" value="Class I glutamine amidotransferase-like"/>
    <property type="match status" value="1"/>
</dbReference>
<dbReference type="Pfam" id="PF17676">
    <property type="entry name" value="Peptidase_S66C"/>
    <property type="match status" value="1"/>
</dbReference>
<keyword evidence="2 9" id="KW-0121">Carboxypeptidase</keyword>
<dbReference type="InterPro" id="IPR040921">
    <property type="entry name" value="Peptidase_S66C"/>
</dbReference>
<evidence type="ECO:0000256" key="3">
    <source>
        <dbReference type="ARBA" id="ARBA00022670"/>
    </source>
</evidence>
<sequence length="341" mass="35341">MALPRGRAAPTSALPRIASARAAGRLCSAAVIVDDPSVLRPPVLCEGDTVMLVSPSGPTRPERVARGIELLTGWGLRPVVAPHAYARRGYLAGDDALRAADLNAAFADPQVRGVICTRGGYGAQRVVDLIDMAAVRRDPKVVAGFSDITALQFALWRGARLAGVHGPGAAWVDERTPLRSAESLHAALMTTAPVTVAAVPGETTYPVRVPGRAVGRLLGGNLCLITATLGTPDMPDLSGVVLLVEEVQEPPYKVDRMLTHLRRAGALNGLAGVAVGQFTDCVDGWDTTVVDVLTDRLGDLGVPVLGGLPIGHGPGQLTVPVGTHATLDTEAGTLTTTPAVQ</sequence>
<evidence type="ECO:0000313" key="10">
    <source>
        <dbReference type="Proteomes" id="UP000198797"/>
    </source>
</evidence>
<feature type="active site" description="Nucleophile" evidence="6">
    <location>
        <position position="146"/>
    </location>
</feature>
<feature type="active site" description="Charge relay system" evidence="6">
    <location>
        <position position="312"/>
    </location>
</feature>
<dbReference type="Gene3D" id="3.50.30.60">
    <property type="entry name" value="LD-carboxypeptidase A C-terminal domain-like"/>
    <property type="match status" value="1"/>
</dbReference>
<protein>
    <submittedName>
        <fullName evidence="9">Muramoyltetrapeptide carboxypeptidase</fullName>
    </submittedName>
</protein>
<dbReference type="InterPro" id="IPR003507">
    <property type="entry name" value="S66_fam"/>
</dbReference>
<dbReference type="AlphaFoldDB" id="A0A1C4UGQ7"/>
<dbReference type="EMBL" id="FMCU01000001">
    <property type="protein sequence ID" value="SCE70864.1"/>
    <property type="molecule type" value="Genomic_DNA"/>
</dbReference>
<dbReference type="PANTHER" id="PTHR30237">
    <property type="entry name" value="MURAMOYLTETRAPEPTIDE CARBOXYPEPTIDASE"/>
    <property type="match status" value="1"/>
</dbReference>
<dbReference type="SUPFAM" id="SSF141986">
    <property type="entry name" value="LD-carboxypeptidase A C-terminal domain-like"/>
    <property type="match status" value="1"/>
</dbReference>
<dbReference type="GO" id="GO:0006508">
    <property type="term" value="P:proteolysis"/>
    <property type="evidence" value="ECO:0007669"/>
    <property type="project" value="UniProtKB-KW"/>
</dbReference>
<dbReference type="Pfam" id="PF02016">
    <property type="entry name" value="Peptidase_S66"/>
    <property type="match status" value="1"/>
</dbReference>
<dbReference type="PANTHER" id="PTHR30237:SF2">
    <property type="entry name" value="MUREIN TETRAPEPTIDE CARBOXYPEPTIDASE"/>
    <property type="match status" value="1"/>
</dbReference>
<dbReference type="InterPro" id="IPR040449">
    <property type="entry name" value="Peptidase_S66_N"/>
</dbReference>
<evidence type="ECO:0000256" key="6">
    <source>
        <dbReference type="PIRSR" id="PIRSR028757-1"/>
    </source>
</evidence>
<dbReference type="InterPro" id="IPR027478">
    <property type="entry name" value="LdcA_N"/>
</dbReference>
<dbReference type="PIRSF" id="PIRSF028757">
    <property type="entry name" value="LD-carboxypeptidase"/>
    <property type="match status" value="1"/>
</dbReference>
<accession>A0A1C4UGQ7</accession>
<evidence type="ECO:0000259" key="8">
    <source>
        <dbReference type="Pfam" id="PF17676"/>
    </source>
</evidence>
<evidence type="ECO:0000256" key="1">
    <source>
        <dbReference type="ARBA" id="ARBA00010233"/>
    </source>
</evidence>
<organism evidence="9 10">
    <name type="scientific">Micromonospora matsumotoense</name>
    <dbReference type="NCBI Taxonomy" id="121616"/>
    <lineage>
        <taxon>Bacteria</taxon>
        <taxon>Bacillati</taxon>
        <taxon>Actinomycetota</taxon>
        <taxon>Actinomycetes</taxon>
        <taxon>Micromonosporales</taxon>
        <taxon>Micromonosporaceae</taxon>
        <taxon>Micromonospora</taxon>
    </lineage>
</organism>
<dbReference type="InterPro" id="IPR029062">
    <property type="entry name" value="Class_I_gatase-like"/>
</dbReference>
<keyword evidence="3" id="KW-0645">Protease</keyword>
<dbReference type="Proteomes" id="UP000198797">
    <property type="component" value="Unassembled WGS sequence"/>
</dbReference>
<keyword evidence="4" id="KW-0378">Hydrolase</keyword>
<name>A0A1C4UGQ7_9ACTN</name>
<dbReference type="InterPro" id="IPR027461">
    <property type="entry name" value="Carboxypeptidase_A_C_sf"/>
</dbReference>
<feature type="active site" description="Charge relay system" evidence="6">
    <location>
        <position position="245"/>
    </location>
</feature>
<reference evidence="10" key="1">
    <citation type="submission" date="2016-06" db="EMBL/GenBank/DDBJ databases">
        <authorList>
            <person name="Varghese N."/>
            <person name="Submissions Spin"/>
        </authorList>
    </citation>
    <scope>NUCLEOTIDE SEQUENCE [LARGE SCALE GENOMIC DNA]</scope>
    <source>
        <strain evidence="10">DSM 44100</strain>
    </source>
</reference>
<dbReference type="GO" id="GO:0008236">
    <property type="term" value="F:serine-type peptidase activity"/>
    <property type="evidence" value="ECO:0007669"/>
    <property type="project" value="UniProtKB-KW"/>
</dbReference>
<evidence type="ECO:0000256" key="5">
    <source>
        <dbReference type="ARBA" id="ARBA00022825"/>
    </source>
</evidence>
<dbReference type="STRING" id="121616.GA0070216_101485"/>
<keyword evidence="10" id="KW-1185">Reference proteome</keyword>
<keyword evidence="5" id="KW-0720">Serine protease</keyword>
<comment type="similarity">
    <text evidence="1">Belongs to the peptidase S66 family.</text>
</comment>
<evidence type="ECO:0000256" key="4">
    <source>
        <dbReference type="ARBA" id="ARBA00022801"/>
    </source>
</evidence>